<dbReference type="EMBL" id="BPLR01013923">
    <property type="protein sequence ID" value="GIY64782.1"/>
    <property type="molecule type" value="Genomic_DNA"/>
</dbReference>
<protein>
    <submittedName>
        <fullName evidence="1">Uncharacterized protein</fullName>
    </submittedName>
</protein>
<name>A0AAV4V3S5_CAEEX</name>
<evidence type="ECO:0000313" key="1">
    <source>
        <dbReference type="EMBL" id="GIY64782.1"/>
    </source>
</evidence>
<gene>
    <name evidence="1" type="ORF">CEXT_568261</name>
</gene>
<proteinExistence type="predicted"/>
<accession>A0AAV4V3S5</accession>
<reference evidence="1 2" key="1">
    <citation type="submission" date="2021-06" db="EMBL/GenBank/DDBJ databases">
        <title>Caerostris extrusa draft genome.</title>
        <authorList>
            <person name="Kono N."/>
            <person name="Arakawa K."/>
        </authorList>
    </citation>
    <scope>NUCLEOTIDE SEQUENCE [LARGE SCALE GENOMIC DNA]</scope>
</reference>
<comment type="caution">
    <text evidence="1">The sequence shown here is derived from an EMBL/GenBank/DDBJ whole genome shotgun (WGS) entry which is preliminary data.</text>
</comment>
<organism evidence="1 2">
    <name type="scientific">Caerostris extrusa</name>
    <name type="common">Bark spider</name>
    <name type="synonym">Caerostris bankana</name>
    <dbReference type="NCBI Taxonomy" id="172846"/>
    <lineage>
        <taxon>Eukaryota</taxon>
        <taxon>Metazoa</taxon>
        <taxon>Ecdysozoa</taxon>
        <taxon>Arthropoda</taxon>
        <taxon>Chelicerata</taxon>
        <taxon>Arachnida</taxon>
        <taxon>Araneae</taxon>
        <taxon>Araneomorphae</taxon>
        <taxon>Entelegynae</taxon>
        <taxon>Araneoidea</taxon>
        <taxon>Araneidae</taxon>
        <taxon>Caerostris</taxon>
    </lineage>
</organism>
<dbReference type="Proteomes" id="UP001054945">
    <property type="component" value="Unassembled WGS sequence"/>
</dbReference>
<dbReference type="AlphaFoldDB" id="A0AAV4V3S5"/>
<sequence length="78" mass="8817">METIGISRVSSPHTIGVLKFQKQHRIAILPTESCCNETDMKMKPIQKICIRKRADRVAMPLVNLDLSNGGKKWHAVVF</sequence>
<keyword evidence="2" id="KW-1185">Reference proteome</keyword>
<evidence type="ECO:0000313" key="2">
    <source>
        <dbReference type="Proteomes" id="UP001054945"/>
    </source>
</evidence>